<dbReference type="EMBL" id="QOQW01000019">
    <property type="protein sequence ID" value="RCK78735.1"/>
    <property type="molecule type" value="Genomic_DNA"/>
</dbReference>
<dbReference type="PANTHER" id="PTHR46018:SF2">
    <property type="entry name" value="ZINC PHOSPHODIESTERASE ELAC PROTEIN 1"/>
    <property type="match status" value="1"/>
</dbReference>
<feature type="domain" description="Metallo-beta-lactamase" evidence="1">
    <location>
        <begin position="40"/>
        <end position="240"/>
    </location>
</feature>
<evidence type="ECO:0000313" key="3">
    <source>
        <dbReference type="Proteomes" id="UP000252355"/>
    </source>
</evidence>
<dbReference type="GO" id="GO:0042781">
    <property type="term" value="F:3'-tRNA processing endoribonuclease activity"/>
    <property type="evidence" value="ECO:0007669"/>
    <property type="project" value="TreeGrafter"/>
</dbReference>
<proteinExistence type="predicted"/>
<dbReference type="Gene3D" id="3.60.15.10">
    <property type="entry name" value="Ribonuclease Z/Hydroxyacylglutathione hydrolase-like"/>
    <property type="match status" value="1"/>
</dbReference>
<dbReference type="Pfam" id="PF12706">
    <property type="entry name" value="Lactamase_B_2"/>
    <property type="match status" value="1"/>
</dbReference>
<evidence type="ECO:0000259" key="1">
    <source>
        <dbReference type="Pfam" id="PF12706"/>
    </source>
</evidence>
<organism evidence="2 3">
    <name type="scientific">Candidatus Ozemobacter sibiricus</name>
    <dbReference type="NCBI Taxonomy" id="2268124"/>
    <lineage>
        <taxon>Bacteria</taxon>
        <taxon>Candidatus Ozemobacteria</taxon>
        <taxon>Candidatus Ozemobacterales</taxon>
        <taxon>Candidatus Ozemobacteraceae</taxon>
        <taxon>Candidatus Ozemobacter</taxon>
    </lineage>
</organism>
<gene>
    <name evidence="2" type="ORF">OZSIB_1088</name>
</gene>
<dbReference type="AlphaFoldDB" id="A0A367ZKV5"/>
<dbReference type="InterPro" id="IPR036866">
    <property type="entry name" value="RibonucZ/Hydroxyglut_hydro"/>
</dbReference>
<dbReference type="InterPro" id="IPR001279">
    <property type="entry name" value="Metallo-B-lactamas"/>
</dbReference>
<dbReference type="Proteomes" id="UP000252355">
    <property type="component" value="Unassembled WGS sequence"/>
</dbReference>
<sequence>MKIKVWGCRGSLPSPGPQTLRYGGNTTCLELRSDQGAVLVIDAGSGMRLLGKELLKDKSVNEIYFFLTHCHWDHLAGFPFFVPAYSDRFTIHVYGGPKDQRSVKKVLAHQVEPPYFPVDFSNMRAKFYYGKDCPRLETVGFHDFDGLRLSHPNGGYGCRLSNQGKTFVFLTDNELSFPHPGGLSRDQYLEFCRGADLLFHDAQYTLDDYKLTRGWGHTTYDDATDLAIEAGVKRLGLFHHDPDRTDDDLERQLERCRQRIRKAGANVDCFAVAEGQVFDF</sequence>
<keyword evidence="2" id="KW-0378">Hydrolase</keyword>
<reference evidence="2 3" key="1">
    <citation type="submission" date="2018-05" db="EMBL/GenBank/DDBJ databases">
        <title>A metagenomic window into the 2 km-deep terrestrial subsurface aquifer revealed taxonomically and functionally diverse microbial community comprising novel uncultured bacterial lineages.</title>
        <authorList>
            <person name="Kadnikov V.V."/>
            <person name="Mardanov A.V."/>
            <person name="Beletsky A.V."/>
            <person name="Banks D."/>
            <person name="Pimenov N.V."/>
            <person name="Frank Y.A."/>
            <person name="Karnachuk O.V."/>
            <person name="Ravin N.V."/>
        </authorList>
    </citation>
    <scope>NUCLEOTIDE SEQUENCE [LARGE SCALE GENOMIC DNA]</scope>
    <source>
        <strain evidence="2">BY5</strain>
    </source>
</reference>
<evidence type="ECO:0000313" key="2">
    <source>
        <dbReference type="EMBL" id="RCK78735.1"/>
    </source>
</evidence>
<dbReference type="CDD" id="cd07715">
    <property type="entry name" value="TaR3-like_MBL-fold"/>
    <property type="match status" value="1"/>
</dbReference>
<dbReference type="SUPFAM" id="SSF56281">
    <property type="entry name" value="Metallo-hydrolase/oxidoreductase"/>
    <property type="match status" value="1"/>
</dbReference>
<accession>A0A367ZKV5</accession>
<protein>
    <submittedName>
        <fullName evidence="2">Metal-dependent hydrolases of the beta-lactamase superfamily I</fullName>
    </submittedName>
</protein>
<name>A0A367ZKV5_9BACT</name>
<dbReference type="PANTHER" id="PTHR46018">
    <property type="entry name" value="ZINC PHOSPHODIESTERASE ELAC PROTEIN 1"/>
    <property type="match status" value="1"/>
</dbReference>
<comment type="caution">
    <text evidence="2">The sequence shown here is derived from an EMBL/GenBank/DDBJ whole genome shotgun (WGS) entry which is preliminary data.</text>
</comment>